<dbReference type="AlphaFoldDB" id="A0A6C0H856"/>
<sequence length="74" mass="9242">MTTRHVTFNLEQNTVHETYSRYEYNRHSIDSILYLKCYNRISQQEWCEMLEKLERYKFHEMLVHKDSVISVRLR</sequence>
<reference evidence="1" key="1">
    <citation type="journal article" date="2020" name="Nature">
        <title>Giant virus diversity and host interactions through global metagenomics.</title>
        <authorList>
            <person name="Schulz F."/>
            <person name="Roux S."/>
            <person name="Paez-Espino D."/>
            <person name="Jungbluth S."/>
            <person name="Walsh D.A."/>
            <person name="Denef V.J."/>
            <person name="McMahon K.D."/>
            <person name="Konstantinidis K.T."/>
            <person name="Eloe-Fadrosh E.A."/>
            <person name="Kyrpides N.C."/>
            <person name="Woyke T."/>
        </authorList>
    </citation>
    <scope>NUCLEOTIDE SEQUENCE</scope>
    <source>
        <strain evidence="1">GVMAG-M-3300023179-73</strain>
    </source>
</reference>
<organism evidence="1">
    <name type="scientific">viral metagenome</name>
    <dbReference type="NCBI Taxonomy" id="1070528"/>
    <lineage>
        <taxon>unclassified sequences</taxon>
        <taxon>metagenomes</taxon>
        <taxon>organismal metagenomes</taxon>
    </lineage>
</organism>
<evidence type="ECO:0000313" key="1">
    <source>
        <dbReference type="EMBL" id="QHT76325.1"/>
    </source>
</evidence>
<name>A0A6C0H856_9ZZZZ</name>
<proteinExistence type="predicted"/>
<accession>A0A6C0H856</accession>
<protein>
    <submittedName>
        <fullName evidence="1">Uncharacterized protein</fullName>
    </submittedName>
</protein>
<dbReference type="EMBL" id="MN739895">
    <property type="protein sequence ID" value="QHT76325.1"/>
    <property type="molecule type" value="Genomic_DNA"/>
</dbReference>